<reference evidence="2" key="2">
    <citation type="submission" date="2020-09" db="EMBL/GenBank/DDBJ databases">
        <authorList>
            <person name="Sun Q."/>
            <person name="Zhou Y."/>
        </authorList>
    </citation>
    <scope>NUCLEOTIDE SEQUENCE</scope>
    <source>
        <strain evidence="2">CGMCC 1.10998</strain>
    </source>
</reference>
<accession>A0A916U9R6</accession>
<sequence>MPIKNKPSSVSFWLSQPLLTAMLALGMQAASAKNLPCTPQNQIALSDITSRIIVVGELHGTNEIPAYVAGLACSILREGKSLILALETPASNQLALNEYMDSDGGEAASEKLKASKFGEKEDGRSSHAMLGLVESMRLLRRAGATVAVAGIDLSETAIPDALFKDEPIWIGERNTVMAHNIESRARVYKDYTVLALIGKVHTGRLKGTSWNPNYEPMGCFLEQRLPYYYITFTYPAGGFEWSCRGNKVNAKLEMVCGRHESQGQAKENNGDQTAWVALPGITASAPMRQ</sequence>
<organism evidence="2 3">
    <name type="scientific">Undibacterium terreum</name>
    <dbReference type="NCBI Taxonomy" id="1224302"/>
    <lineage>
        <taxon>Bacteria</taxon>
        <taxon>Pseudomonadati</taxon>
        <taxon>Pseudomonadota</taxon>
        <taxon>Betaproteobacteria</taxon>
        <taxon>Burkholderiales</taxon>
        <taxon>Oxalobacteraceae</taxon>
        <taxon>Undibacterium</taxon>
    </lineage>
</organism>
<dbReference type="EMBL" id="BMED01000001">
    <property type="protein sequence ID" value="GGC64343.1"/>
    <property type="molecule type" value="Genomic_DNA"/>
</dbReference>
<keyword evidence="1" id="KW-0732">Signal</keyword>
<feature type="chain" id="PRO_5037732570" description="Haem-binding uptake Tiki superfamily ChaN domain-containing protein" evidence="1">
    <location>
        <begin position="33"/>
        <end position="289"/>
    </location>
</feature>
<dbReference type="Proteomes" id="UP000637423">
    <property type="component" value="Unassembled WGS sequence"/>
</dbReference>
<evidence type="ECO:0008006" key="4">
    <source>
        <dbReference type="Google" id="ProtNLM"/>
    </source>
</evidence>
<protein>
    <recommendedName>
        <fullName evidence="4">Haem-binding uptake Tiki superfamily ChaN domain-containing protein</fullName>
    </recommendedName>
</protein>
<reference evidence="2" key="1">
    <citation type="journal article" date="2014" name="Int. J. Syst. Evol. Microbiol.">
        <title>Complete genome sequence of Corynebacterium casei LMG S-19264T (=DSM 44701T), isolated from a smear-ripened cheese.</title>
        <authorList>
            <consortium name="US DOE Joint Genome Institute (JGI-PGF)"/>
            <person name="Walter F."/>
            <person name="Albersmeier A."/>
            <person name="Kalinowski J."/>
            <person name="Ruckert C."/>
        </authorList>
    </citation>
    <scope>NUCLEOTIDE SEQUENCE</scope>
    <source>
        <strain evidence="2">CGMCC 1.10998</strain>
    </source>
</reference>
<evidence type="ECO:0000256" key="1">
    <source>
        <dbReference type="SAM" id="SignalP"/>
    </source>
</evidence>
<gene>
    <name evidence="2" type="ORF">GCM10011396_09130</name>
</gene>
<feature type="signal peptide" evidence="1">
    <location>
        <begin position="1"/>
        <end position="32"/>
    </location>
</feature>
<name>A0A916U9R6_9BURK</name>
<comment type="caution">
    <text evidence="2">The sequence shown here is derived from an EMBL/GenBank/DDBJ whole genome shotgun (WGS) entry which is preliminary data.</text>
</comment>
<dbReference type="AlphaFoldDB" id="A0A916U9R6"/>
<dbReference type="RefSeq" id="WP_188564769.1">
    <property type="nucleotide sequence ID" value="NZ_BMED01000001.1"/>
</dbReference>
<dbReference type="SUPFAM" id="SSF159501">
    <property type="entry name" value="EreA/ChaN-like"/>
    <property type="match status" value="1"/>
</dbReference>
<proteinExistence type="predicted"/>
<keyword evidence="3" id="KW-1185">Reference proteome</keyword>
<evidence type="ECO:0000313" key="2">
    <source>
        <dbReference type="EMBL" id="GGC64343.1"/>
    </source>
</evidence>
<evidence type="ECO:0000313" key="3">
    <source>
        <dbReference type="Proteomes" id="UP000637423"/>
    </source>
</evidence>